<evidence type="ECO:0000256" key="1">
    <source>
        <dbReference type="SAM" id="Coils"/>
    </source>
</evidence>
<dbReference type="EMBL" id="FNPC01000006">
    <property type="protein sequence ID" value="SDY52348.1"/>
    <property type="molecule type" value="Genomic_DNA"/>
</dbReference>
<dbReference type="RefSeq" id="WP_092733089.1">
    <property type="nucleotide sequence ID" value="NZ_FNPC01000006.1"/>
</dbReference>
<organism evidence="2 3">
    <name type="scientific">Halopenitus persicus</name>
    <dbReference type="NCBI Taxonomy" id="1048396"/>
    <lineage>
        <taxon>Archaea</taxon>
        <taxon>Methanobacteriati</taxon>
        <taxon>Methanobacteriota</taxon>
        <taxon>Stenosarchaea group</taxon>
        <taxon>Halobacteria</taxon>
        <taxon>Halobacteriales</taxon>
        <taxon>Haloferacaceae</taxon>
        <taxon>Halopenitus</taxon>
    </lineage>
</organism>
<protein>
    <submittedName>
        <fullName evidence="2">Uncharacterized protein</fullName>
    </submittedName>
</protein>
<dbReference type="Proteomes" id="UP000199079">
    <property type="component" value="Unassembled WGS sequence"/>
</dbReference>
<reference evidence="3" key="1">
    <citation type="submission" date="2016-10" db="EMBL/GenBank/DDBJ databases">
        <authorList>
            <person name="Varghese N."/>
            <person name="Submissions S."/>
        </authorList>
    </citation>
    <scope>NUCLEOTIDE SEQUENCE [LARGE SCALE GENOMIC DNA]</scope>
    <source>
        <strain evidence="3">DC30,IBRC 10041,KCTC 4046</strain>
    </source>
</reference>
<name>A0A1H3KKX1_9EURY</name>
<accession>A0A1H3KKX1</accession>
<evidence type="ECO:0000313" key="2">
    <source>
        <dbReference type="EMBL" id="SDY52348.1"/>
    </source>
</evidence>
<keyword evidence="3" id="KW-1185">Reference proteome</keyword>
<dbReference type="OrthoDB" id="113835at2157"/>
<keyword evidence="1" id="KW-0175">Coiled coil</keyword>
<evidence type="ECO:0000313" key="3">
    <source>
        <dbReference type="Proteomes" id="UP000199079"/>
    </source>
</evidence>
<sequence>MPNSDFDFLNAGDRDFYSLEEVTEHIKETATLSEIDGDLSVIGSICDFDSSEELVESTQSHFHIEERHGNLLLLNAKALDVPYYVFLSDEFPIWFTTGRKTEDMPESIDAYLKSERKIGRMWISKTQMENLRQRIVNRYSDVLMPYFTASRSQHSEISAKRRPRFERTFQYYGKDGLETFNEIKYEYGVLPTNLKFQKSNEFKFRVTTRGVFTIKNGGLPEVLSVIQDSIERLKEVKDAIDTSGFKRTKNKFASGQTIPESHPWAVQLESAVTQADIERLEEEIQEWEFNIGELDISFSEEPEPPDVNFDGESLQQQQLVERSSPHLKAELIDERSYGKTVLRTHEDAIRIYPREDTGIDQSIRLFEFISDQIDANARPTRVS</sequence>
<dbReference type="AlphaFoldDB" id="A0A1H3KKX1"/>
<proteinExistence type="predicted"/>
<feature type="coiled-coil region" evidence="1">
    <location>
        <begin position="270"/>
        <end position="297"/>
    </location>
</feature>
<gene>
    <name evidence="2" type="ORF">SAMN05216564_10647</name>
</gene>